<feature type="compositionally biased region" description="Acidic residues" evidence="1">
    <location>
        <begin position="323"/>
        <end position="333"/>
    </location>
</feature>
<dbReference type="AlphaFoldDB" id="A0A5E8C377"/>
<dbReference type="Proteomes" id="UP000398389">
    <property type="component" value="Unassembled WGS sequence"/>
</dbReference>
<evidence type="ECO:0000313" key="3">
    <source>
        <dbReference type="Proteomes" id="UP000398389"/>
    </source>
</evidence>
<dbReference type="OrthoDB" id="4092486at2759"/>
<name>A0A5E8C377_9ASCO</name>
<dbReference type="EMBL" id="CABVLU010000005">
    <property type="protein sequence ID" value="VVT57375.1"/>
    <property type="molecule type" value="Genomic_DNA"/>
</dbReference>
<gene>
    <name evidence="2" type="ORF">SAPINGB_P005664</name>
</gene>
<evidence type="ECO:0000256" key="1">
    <source>
        <dbReference type="SAM" id="MobiDB-lite"/>
    </source>
</evidence>
<sequence>MISQNNSYTSSLDVRNLVQSIYDSDKQYVMELKSLQCFLKSSHRLAYTIYNLIQLHQLPDYLKNPQARGRWVIQADKYYTEYIDLFKYDPNQLPEVNFLLKRPFARISLLANAFKKLTLLEKNVQNEHRIFEDEVLEEKHTLFKDYNRLCERIFSKAVHLARQKVETQLKNLDMNLFFFNKVLSFDSLQPVSANFDKDLIVTRSNFTFSLHHNYGVKWTPCEVEALLLKSAFENELDSLVLCYKEYPGRALIFPPFRKDTVPELQPFVISKPDSINLRYSVAETGESEKDVTASDDEIDDANESKSSHSLGTIEYQEPKEEFSGDCDDLEDSENTLPSATTKTNVSVVNISSDSNSNPEESLPNSGNQALMLRSSRSASDSTLYSYLPSISLPESQSQTTLQLPMEDEEVILKTLSIVSKWQDSKWQRFSASHMLIKVSVKKSNSIGFVECSLGALNFKFAITKNTSIRRGTAVDVEIGSVNCEPKCEALSRPSTLMFRFYNSFEAEEFALNTDASRRDITSKVLAASNDLKSNGIFINRSLNSSTSTLDKYISGAPSVITFTSTFVPPKLSKQA</sequence>
<dbReference type="GeneID" id="43584478"/>
<feature type="compositionally biased region" description="Low complexity" evidence="1">
    <location>
        <begin position="344"/>
        <end position="366"/>
    </location>
</feature>
<reference evidence="2 3" key="1">
    <citation type="submission" date="2019-09" db="EMBL/GenBank/DDBJ databases">
        <authorList>
            <person name="Brejova B."/>
        </authorList>
    </citation>
    <scope>NUCLEOTIDE SEQUENCE [LARGE SCALE GENOMIC DNA]</scope>
</reference>
<accession>A0A5E8C377</accession>
<organism evidence="2 3">
    <name type="scientific">Magnusiomyces paraingens</name>
    <dbReference type="NCBI Taxonomy" id="2606893"/>
    <lineage>
        <taxon>Eukaryota</taxon>
        <taxon>Fungi</taxon>
        <taxon>Dikarya</taxon>
        <taxon>Ascomycota</taxon>
        <taxon>Saccharomycotina</taxon>
        <taxon>Dipodascomycetes</taxon>
        <taxon>Dipodascales</taxon>
        <taxon>Dipodascaceae</taxon>
        <taxon>Magnusiomyces</taxon>
    </lineage>
</organism>
<evidence type="ECO:0000313" key="2">
    <source>
        <dbReference type="EMBL" id="VVT57375.1"/>
    </source>
</evidence>
<proteinExistence type="predicted"/>
<feature type="compositionally biased region" description="Polar residues" evidence="1">
    <location>
        <begin position="334"/>
        <end position="343"/>
    </location>
</feature>
<dbReference type="RefSeq" id="XP_031856269.1">
    <property type="nucleotide sequence ID" value="XM_032000378.1"/>
</dbReference>
<keyword evidence="3" id="KW-1185">Reference proteome</keyword>
<evidence type="ECO:0008006" key="4">
    <source>
        <dbReference type="Google" id="ProtNLM"/>
    </source>
</evidence>
<feature type="region of interest" description="Disordered" evidence="1">
    <location>
        <begin position="285"/>
        <end position="366"/>
    </location>
</feature>
<protein>
    <recommendedName>
        <fullName evidence="4">DH domain-containing protein</fullName>
    </recommendedName>
</protein>